<name>A0A0J9TTX0_PLAVI</name>
<gene>
    <name evidence="2" type="ORF">PVNG_03853</name>
</gene>
<accession>A0A0J9TTX0</accession>
<dbReference type="Pfam" id="PF05795">
    <property type="entry name" value="Plasmodium_Vir"/>
    <property type="match status" value="2"/>
</dbReference>
<evidence type="ECO:0000313" key="2">
    <source>
        <dbReference type="EMBL" id="KMZ99014.1"/>
    </source>
</evidence>
<reference evidence="2 3" key="1">
    <citation type="submission" date="2011-09" db="EMBL/GenBank/DDBJ databases">
        <title>The Genome Sequence of Plasmodium vivax North Korean.</title>
        <authorList>
            <consortium name="The Broad Institute Genome Sequencing Platform"/>
            <consortium name="The Broad Institute Genome Sequencing Center for Infectious Disease"/>
            <person name="Neafsey D."/>
            <person name="Carlton J."/>
            <person name="Barnwell J."/>
            <person name="Collins W."/>
            <person name="Escalante A."/>
            <person name="Mullikin J."/>
            <person name="Saul A."/>
            <person name="Guigo R."/>
            <person name="Camara F."/>
            <person name="Young S.K."/>
            <person name="Zeng Q."/>
            <person name="Gargeya S."/>
            <person name="Fitzgerald M."/>
            <person name="Haas B."/>
            <person name="Abouelleil A."/>
            <person name="Alvarado L."/>
            <person name="Arachchi H.M."/>
            <person name="Berlin A."/>
            <person name="Brown A."/>
            <person name="Chapman S.B."/>
            <person name="Chen Z."/>
            <person name="Dunbar C."/>
            <person name="Freedman E."/>
            <person name="Gearin G."/>
            <person name="Gellesch M."/>
            <person name="Goldberg J."/>
            <person name="Griggs A."/>
            <person name="Gujja S."/>
            <person name="Heiman D."/>
            <person name="Howarth C."/>
            <person name="Larson L."/>
            <person name="Lui A."/>
            <person name="MacDonald P.J.P."/>
            <person name="Montmayeur A."/>
            <person name="Murphy C."/>
            <person name="Neiman D."/>
            <person name="Pearson M."/>
            <person name="Priest M."/>
            <person name="Roberts A."/>
            <person name="Saif S."/>
            <person name="Shea T."/>
            <person name="Shenoy N."/>
            <person name="Sisk P."/>
            <person name="Stolte C."/>
            <person name="Sykes S."/>
            <person name="Wortman J."/>
            <person name="Nusbaum C."/>
            <person name="Birren B."/>
        </authorList>
    </citation>
    <scope>NUCLEOTIDE SEQUENCE [LARGE SCALE GENOMIC DNA]</scope>
    <source>
        <strain evidence="2 3">North Korean</strain>
    </source>
</reference>
<sequence>MGSTDVYKELKRSDFSFKDELYSEKFYDSLYNLKGLSGYFEYCSKLDKLQVGNNVKIICARLLKYLENNSFSRNEDNVNSYCLLLNYWVLSSLNNYLYLKYPSKLVPALGNIESIWTSFIEDNLNKLGNETCKPIQRIIMDTDWKDRKELYEYYVDYYQLSETVKIYTNMCEEFYEYVESKKKLYKHFDQLCASKDANRCPKYYAECKKYDPQNVLSNHNCHQKIMQKMSAAGPSVLQFTNRHLGSETDSGETDGPMKTFDPPKLSGKSQTVENVGNILLGVVATTMTSGALYRYNTANSFLIYRKILEEWDPVDIKSDSGECFGFNHDYTSQYHDTFTKEHCLQAVHYLSTVESTIESQYLSNGCKYFLYWLYNEVLKKKIDNHKVINIYQDVLKGYIEGSANENFRNYVNFFSERTIENLIKLTEMYESFYKFKGDIHHTDNKCDNAKECVRLYNENIKVCEEGDDYDFCYELDNLKESYDTYMKSNESCPNSPKTLESYRLFNPTVVIITPFSILLVIYQNKPYIFQKYVLILNHIHFSGKIRLSYIELPSEKFNDWLNSNLTYTPRYSSDCSSVKDIYKQNYDIKGLCAKVVNYINTKPKISNEEHLKDHHCNLFNYWIYEQLDRYCKDKPYKPVHVFGDFLLAFSKLKYYPNNSTCKLDYSITMIPDIKEGKELYEYCIDYKTILEKSKHSNDKCNKYCTYVQKKIPLYKKYQAICSTSDKSNYPNFCKICEDKEPKHLLDQLNCDGIGLKEKQSLEGASGTTNNSFLSNPSVSNFGNAFLGVVVTSMTSGFLYKVYTNLIKINELYKIVKSLHGLFILK</sequence>
<organism evidence="2 3">
    <name type="scientific">Plasmodium vivax North Korean</name>
    <dbReference type="NCBI Taxonomy" id="1035514"/>
    <lineage>
        <taxon>Eukaryota</taxon>
        <taxon>Sar</taxon>
        <taxon>Alveolata</taxon>
        <taxon>Apicomplexa</taxon>
        <taxon>Aconoidasida</taxon>
        <taxon>Haemosporida</taxon>
        <taxon>Plasmodiidae</taxon>
        <taxon>Plasmodium</taxon>
        <taxon>Plasmodium (Plasmodium)</taxon>
    </lineage>
</organism>
<proteinExistence type="predicted"/>
<evidence type="ECO:0000256" key="1">
    <source>
        <dbReference type="SAM" id="MobiDB-lite"/>
    </source>
</evidence>
<dbReference type="InterPro" id="IPR008780">
    <property type="entry name" value="Plasmodium_Vir"/>
</dbReference>
<dbReference type="AlphaFoldDB" id="A0A0J9TTX0"/>
<evidence type="ECO:0000313" key="3">
    <source>
        <dbReference type="Proteomes" id="UP000053239"/>
    </source>
</evidence>
<dbReference type="EMBL" id="KQ235435">
    <property type="protein sequence ID" value="KMZ99014.1"/>
    <property type="molecule type" value="Genomic_DNA"/>
</dbReference>
<dbReference type="Proteomes" id="UP000053239">
    <property type="component" value="Unassembled WGS sequence"/>
</dbReference>
<protein>
    <submittedName>
        <fullName evidence="2">Uncharacterized protein</fullName>
    </submittedName>
</protein>
<feature type="region of interest" description="Disordered" evidence="1">
    <location>
        <begin position="245"/>
        <end position="268"/>
    </location>
</feature>